<comment type="caution">
    <text evidence="5">The sequence shown here is derived from an EMBL/GenBank/DDBJ whole genome shotgun (WGS) entry which is preliminary data.</text>
</comment>
<feature type="domain" description="K Homology" evidence="4">
    <location>
        <begin position="129"/>
        <end position="202"/>
    </location>
</feature>
<evidence type="ECO:0000256" key="3">
    <source>
        <dbReference type="SAM" id="MobiDB-lite"/>
    </source>
</evidence>
<dbReference type="InterPro" id="IPR036612">
    <property type="entry name" value="KH_dom_type_1_sf"/>
</dbReference>
<protein>
    <recommendedName>
        <fullName evidence="4">K Homology domain-containing protein</fullName>
    </recommendedName>
</protein>
<keyword evidence="1" id="KW-0677">Repeat</keyword>
<dbReference type="CDD" id="cd22437">
    <property type="entry name" value="KH-I_BTR1_rpt2"/>
    <property type="match status" value="1"/>
</dbReference>
<sequence>MSLLSVPSRTFAAEMESNESYTADSPMELRKKLEDPSESDSAEKPTHIRFLVSKALAGSLMGKGGSTITEFQANSGARILVSRNGQYFPGTTDRIVVISGTSKEVYTAVGLVLGKLHNELQAEYGSDVELRRTRIVVPHSSAGCIIGKGGAIIKSITEYSKVGIKISPMDNTYFGLSDRLLTLSGTMEVQMRAIDLILNKLTEDDYYSQQVRSPNSYAAFRHVEICHRELVEGQPIAKVY</sequence>
<dbReference type="Gene3D" id="3.30.1370.10">
    <property type="entry name" value="K Homology domain, type 1"/>
    <property type="match status" value="2"/>
</dbReference>
<feature type="region of interest" description="Disordered" evidence="3">
    <location>
        <begin position="15"/>
        <end position="44"/>
    </location>
</feature>
<dbReference type="InterPro" id="IPR004087">
    <property type="entry name" value="KH_dom"/>
</dbReference>
<dbReference type="SMART" id="SM00322">
    <property type="entry name" value="KH"/>
    <property type="match status" value="2"/>
</dbReference>
<dbReference type="Proteomes" id="UP000489600">
    <property type="component" value="Unassembled WGS sequence"/>
</dbReference>
<accession>A0A565B898</accession>
<keyword evidence="2" id="KW-0694">RNA-binding</keyword>
<evidence type="ECO:0000256" key="1">
    <source>
        <dbReference type="ARBA" id="ARBA00022737"/>
    </source>
</evidence>
<evidence type="ECO:0000256" key="2">
    <source>
        <dbReference type="PROSITE-ProRule" id="PRU00117"/>
    </source>
</evidence>
<dbReference type="AlphaFoldDB" id="A0A565B898"/>
<organism evidence="5 6">
    <name type="scientific">Arabis nemorensis</name>
    <dbReference type="NCBI Taxonomy" id="586526"/>
    <lineage>
        <taxon>Eukaryota</taxon>
        <taxon>Viridiplantae</taxon>
        <taxon>Streptophyta</taxon>
        <taxon>Embryophyta</taxon>
        <taxon>Tracheophyta</taxon>
        <taxon>Spermatophyta</taxon>
        <taxon>Magnoliopsida</taxon>
        <taxon>eudicotyledons</taxon>
        <taxon>Gunneridae</taxon>
        <taxon>Pentapetalae</taxon>
        <taxon>rosids</taxon>
        <taxon>malvids</taxon>
        <taxon>Brassicales</taxon>
        <taxon>Brassicaceae</taxon>
        <taxon>Arabideae</taxon>
        <taxon>Arabis</taxon>
    </lineage>
</organism>
<feature type="domain" description="K Homology" evidence="4">
    <location>
        <begin position="44"/>
        <end position="117"/>
    </location>
</feature>
<dbReference type="GO" id="GO:0003723">
    <property type="term" value="F:RNA binding"/>
    <property type="evidence" value="ECO:0007669"/>
    <property type="project" value="UniProtKB-UniRule"/>
</dbReference>
<evidence type="ECO:0000313" key="6">
    <source>
        <dbReference type="Proteomes" id="UP000489600"/>
    </source>
</evidence>
<dbReference type="PROSITE" id="PS50084">
    <property type="entry name" value="KH_TYPE_1"/>
    <property type="match status" value="2"/>
</dbReference>
<evidence type="ECO:0000259" key="4">
    <source>
        <dbReference type="SMART" id="SM00322"/>
    </source>
</evidence>
<name>A0A565B898_9BRAS</name>
<dbReference type="InterPro" id="IPR004088">
    <property type="entry name" value="KH_dom_type_1"/>
</dbReference>
<dbReference type="OrthoDB" id="441329at2759"/>
<evidence type="ECO:0000313" key="5">
    <source>
        <dbReference type="EMBL" id="VVA97119.1"/>
    </source>
</evidence>
<dbReference type="EMBL" id="CABITT030000003">
    <property type="protein sequence ID" value="VVA97119.1"/>
    <property type="molecule type" value="Genomic_DNA"/>
</dbReference>
<dbReference type="PANTHER" id="PTHR10288">
    <property type="entry name" value="KH DOMAIN CONTAINING RNA BINDING PROTEIN"/>
    <property type="match status" value="1"/>
</dbReference>
<reference evidence="5" key="1">
    <citation type="submission" date="2019-07" db="EMBL/GenBank/DDBJ databases">
        <authorList>
            <person name="Dittberner H."/>
        </authorList>
    </citation>
    <scope>NUCLEOTIDE SEQUENCE [LARGE SCALE GENOMIC DNA]</scope>
</reference>
<gene>
    <name evidence="5" type="ORF">ANE_LOCUS7564</name>
</gene>
<proteinExistence type="predicted"/>
<keyword evidence="6" id="KW-1185">Reference proteome</keyword>
<dbReference type="Pfam" id="PF00013">
    <property type="entry name" value="KH_1"/>
    <property type="match status" value="2"/>
</dbReference>
<feature type="compositionally biased region" description="Basic and acidic residues" evidence="3">
    <location>
        <begin position="27"/>
        <end position="44"/>
    </location>
</feature>
<dbReference type="SUPFAM" id="SSF54791">
    <property type="entry name" value="Eukaryotic type KH-domain (KH-domain type I)"/>
    <property type="match status" value="2"/>
</dbReference>